<organism evidence="1 2">
    <name type="scientific">Chryseolinea serpens</name>
    <dbReference type="NCBI Taxonomy" id="947013"/>
    <lineage>
        <taxon>Bacteria</taxon>
        <taxon>Pseudomonadati</taxon>
        <taxon>Bacteroidota</taxon>
        <taxon>Cytophagia</taxon>
        <taxon>Cytophagales</taxon>
        <taxon>Fulvivirgaceae</taxon>
        <taxon>Chryseolinea</taxon>
    </lineage>
</organism>
<dbReference type="Proteomes" id="UP000184212">
    <property type="component" value="Unassembled WGS sequence"/>
</dbReference>
<gene>
    <name evidence="1" type="ORF">SAMN04488109_4629</name>
</gene>
<protein>
    <submittedName>
        <fullName evidence="1">Uncharacterized protein</fullName>
    </submittedName>
</protein>
<reference evidence="1 2" key="1">
    <citation type="submission" date="2016-11" db="EMBL/GenBank/DDBJ databases">
        <authorList>
            <person name="Jaros S."/>
            <person name="Januszkiewicz K."/>
            <person name="Wedrychowicz H."/>
        </authorList>
    </citation>
    <scope>NUCLEOTIDE SEQUENCE [LARGE SCALE GENOMIC DNA]</scope>
    <source>
        <strain evidence="1 2">DSM 24574</strain>
    </source>
</reference>
<dbReference type="OrthoDB" id="9862125at2"/>
<dbReference type="RefSeq" id="WP_143165048.1">
    <property type="nucleotide sequence ID" value="NZ_FQWQ01000003.1"/>
</dbReference>
<dbReference type="AlphaFoldDB" id="A0A1M5UE58"/>
<accession>A0A1M5UE58</accession>
<evidence type="ECO:0000313" key="1">
    <source>
        <dbReference type="EMBL" id="SHH61332.1"/>
    </source>
</evidence>
<sequence>MESSFKLTPAITEGMVHLFTTYPPMAYRDTVIDIYLGYLSHEHGHRLVNFDSMGHQMYLLLDFLRIAASENGGTGKDKGWRNRSR</sequence>
<dbReference type="EMBL" id="FQWQ01000003">
    <property type="protein sequence ID" value="SHH61332.1"/>
    <property type="molecule type" value="Genomic_DNA"/>
</dbReference>
<proteinExistence type="predicted"/>
<evidence type="ECO:0000313" key="2">
    <source>
        <dbReference type="Proteomes" id="UP000184212"/>
    </source>
</evidence>
<name>A0A1M5UE58_9BACT</name>
<keyword evidence="2" id="KW-1185">Reference proteome</keyword>